<dbReference type="AlphaFoldDB" id="A0A2W1K5Q7"/>
<keyword evidence="1" id="KW-1133">Transmembrane helix</keyword>
<sequence>MTTKSYTVSYAEFVGTLIALAAASVSPLAFTVAATGYMSMHTLGLVAIAPAVFIWLAIAVISRLSGWRNLASATRLSIFAGVASVVAMEVVRMFGFRVFHGMPGSLPMLLGVLLTNHFMEGPNWWTDLVGWADHFWNGIGFVFIYFIVFGRQRWWVAILYVLGIATIFMLSPVMNILGAGIFGQDFAPVKFPLTVYAAHLVYGIVFGYIGQRSASTPVNIFHHIAVLIRRFNGIAKVSS</sequence>
<evidence type="ECO:0000313" key="2">
    <source>
        <dbReference type="EMBL" id="PZD82079.1"/>
    </source>
</evidence>
<feature type="transmembrane region" description="Helical" evidence="1">
    <location>
        <begin position="128"/>
        <end position="148"/>
    </location>
</feature>
<gene>
    <name evidence="2" type="ORF">DN052_03285</name>
</gene>
<dbReference type="EMBL" id="QKQP01000001">
    <property type="protein sequence ID" value="PZD82079.1"/>
    <property type="molecule type" value="Genomic_DNA"/>
</dbReference>
<reference evidence="2 3" key="1">
    <citation type="submission" date="2018-06" db="EMBL/GenBank/DDBJ databases">
        <title>Draft sequence of Acidithiobacillus ferrooxidans CCM 4253.</title>
        <authorList>
            <person name="Moya-Beltran A."/>
            <person name="Castro M."/>
            <person name="Covarrubias P.C."/>
            <person name="Issotta F."/>
            <person name="Janiczek O."/>
            <person name="Mandl M."/>
            <person name="Kucera J."/>
            <person name="Quatrini R."/>
        </authorList>
    </citation>
    <scope>NUCLEOTIDE SEQUENCE [LARGE SCALE GENOMIC DNA]</scope>
    <source>
        <strain evidence="2 3">CCM 4253</strain>
    </source>
</reference>
<protein>
    <submittedName>
        <fullName evidence="2">Uncharacterized protein</fullName>
    </submittedName>
</protein>
<dbReference type="Proteomes" id="UP000248886">
    <property type="component" value="Unassembled WGS sequence"/>
</dbReference>
<evidence type="ECO:0000256" key="1">
    <source>
        <dbReference type="SAM" id="Phobius"/>
    </source>
</evidence>
<name>A0A2W1K5Q7_ACIFR</name>
<keyword evidence="1" id="KW-0472">Membrane</keyword>
<feature type="transmembrane region" description="Helical" evidence="1">
    <location>
        <begin position="193"/>
        <end position="210"/>
    </location>
</feature>
<feature type="transmembrane region" description="Helical" evidence="1">
    <location>
        <begin position="43"/>
        <end position="64"/>
    </location>
</feature>
<evidence type="ECO:0000313" key="3">
    <source>
        <dbReference type="Proteomes" id="UP000248886"/>
    </source>
</evidence>
<proteinExistence type="predicted"/>
<keyword evidence="1" id="KW-0812">Transmembrane</keyword>
<comment type="caution">
    <text evidence="2">The sequence shown here is derived from an EMBL/GenBank/DDBJ whole genome shotgun (WGS) entry which is preliminary data.</text>
</comment>
<organism evidence="2 3">
    <name type="scientific">Acidithiobacillus ferrooxidans</name>
    <name type="common">Thiobacillus ferrooxidans</name>
    <dbReference type="NCBI Taxonomy" id="920"/>
    <lineage>
        <taxon>Bacteria</taxon>
        <taxon>Pseudomonadati</taxon>
        <taxon>Pseudomonadota</taxon>
        <taxon>Acidithiobacillia</taxon>
        <taxon>Acidithiobacillales</taxon>
        <taxon>Acidithiobacillaceae</taxon>
        <taxon>Acidithiobacillus</taxon>
    </lineage>
</organism>
<feature type="transmembrane region" description="Helical" evidence="1">
    <location>
        <begin position="155"/>
        <end position="181"/>
    </location>
</feature>
<feature type="transmembrane region" description="Helical" evidence="1">
    <location>
        <begin position="12"/>
        <end position="37"/>
    </location>
</feature>
<accession>A0A2W1K5Q7</accession>